<feature type="region of interest" description="Disordered" evidence="8">
    <location>
        <begin position="372"/>
        <end position="398"/>
    </location>
</feature>
<feature type="compositionally biased region" description="Low complexity" evidence="8">
    <location>
        <begin position="7"/>
        <end position="20"/>
    </location>
</feature>
<comment type="subcellular location">
    <subcellularLocation>
        <location evidence="1">Membrane</location>
    </subcellularLocation>
</comment>
<feature type="transmembrane region" description="Helical" evidence="9">
    <location>
        <begin position="536"/>
        <end position="562"/>
    </location>
</feature>
<evidence type="ECO:0000313" key="10">
    <source>
        <dbReference type="EMBL" id="KAL2718243.1"/>
    </source>
</evidence>
<dbReference type="PANTHER" id="PTHR17613:SF14">
    <property type="entry name" value="DEMENTIN, ISOFORM H"/>
    <property type="match status" value="1"/>
</dbReference>
<dbReference type="PANTHER" id="PTHR17613">
    <property type="entry name" value="CEREBRAL PROTEIN-11-RELATED"/>
    <property type="match status" value="1"/>
</dbReference>
<evidence type="ECO:0000256" key="3">
    <source>
        <dbReference type="ARBA" id="ARBA00022692"/>
    </source>
</evidence>
<reference evidence="10 11" key="1">
    <citation type="journal article" date="2024" name="Ann. Entomol. Soc. Am.">
        <title>Genomic analyses of the southern and eastern yellowjacket wasps (Hymenoptera: Vespidae) reveal evolutionary signatures of social life.</title>
        <authorList>
            <person name="Catto M.A."/>
            <person name="Caine P.B."/>
            <person name="Orr S.E."/>
            <person name="Hunt B.G."/>
            <person name="Goodisman M.A.D."/>
        </authorList>
    </citation>
    <scope>NUCLEOTIDE SEQUENCE [LARGE SCALE GENOMIC DNA]</scope>
    <source>
        <strain evidence="10">233</strain>
        <tissue evidence="10">Head and thorax</tissue>
    </source>
</reference>
<evidence type="ECO:0000313" key="11">
    <source>
        <dbReference type="Proteomes" id="UP001607302"/>
    </source>
</evidence>
<keyword evidence="6 9" id="KW-0472">Membrane</keyword>
<evidence type="ECO:0000256" key="5">
    <source>
        <dbReference type="ARBA" id="ARBA00023054"/>
    </source>
</evidence>
<protein>
    <submittedName>
        <fullName evidence="10">Transmembrane and coiled-coil domains protein 1-like isoform X1</fullName>
    </submittedName>
</protein>
<evidence type="ECO:0000256" key="1">
    <source>
        <dbReference type="ARBA" id="ARBA00004370"/>
    </source>
</evidence>
<evidence type="ECO:0000256" key="6">
    <source>
        <dbReference type="ARBA" id="ARBA00023136"/>
    </source>
</evidence>
<comment type="caution">
    <text evidence="10">The sequence shown here is derived from an EMBL/GenBank/DDBJ whole genome shotgun (WGS) entry which is preliminary data.</text>
</comment>
<keyword evidence="3 9" id="KW-0812">Transmembrane</keyword>
<feature type="coiled-coil region" evidence="7">
    <location>
        <begin position="413"/>
        <end position="489"/>
    </location>
</feature>
<comment type="similarity">
    <text evidence="2">Belongs to the TEX28 family.</text>
</comment>
<gene>
    <name evidence="10" type="ORF">V1478_012119</name>
</gene>
<evidence type="ECO:0000256" key="8">
    <source>
        <dbReference type="SAM" id="MobiDB-lite"/>
    </source>
</evidence>
<sequence length="616" mass="68211">MASLMVTSSSKNSSRSTSPTRGNTSISQAHHQQSASLEHTPKARNAPIYQTGEGSTGSGSSCGGCGSSFSMKGSSRQRSPGTIIRMGDVMDESNGNPITAEPEEFVPNVQPPTDDEGEQYHTMQLFLSNGSSELISDDVDSSAARVRQAIEHIQSKIAKTRELIRIEQTTRDENVNEYLKLAANADKQQLTRIKTVFEKKNQKSANSISQLQKKLDSYQKRLKSYEMNGAPAGHRQPREVLRDMGQGLKNVGGNIRDGITGFSGSVMSKPREFAHLIKNKFGSADNINTLSQRQQQLVLVVSRVYILVLDNDLTCNLYVSADGSTFYVNDTPHAGNGDNGSVEEEKTHHGSATLPGGCSLGSTHSAAAMKFPSEEGSECSSVTSESGPGSRGQTHTCHSNNAALSFKSIFSELQEHRDSFERMREKLDGLKALQQEVAFLSHGLQEERFRCDRLEEQINDLTELHQNEVENLKQTITDMEEKVQYQSEDRLRDIHEMLESCQTKICKMEHQQQQHQQYVTLEGLDNSNARALVVKLINVVLTVLQVILLLVATGAGIMMPFLRTSCTKPHCFMCRVRILTTTFVVLGIVFVLKQWPEVHDVGSHLMRHLKQTLAVK</sequence>
<dbReference type="Proteomes" id="UP001607302">
    <property type="component" value="Unassembled WGS sequence"/>
</dbReference>
<keyword evidence="4 9" id="KW-1133">Transmembrane helix</keyword>
<accession>A0ABD2AC98</accession>
<keyword evidence="11" id="KW-1185">Reference proteome</keyword>
<dbReference type="InterPro" id="IPR019394">
    <property type="entry name" value="TEX28/TMCC"/>
</dbReference>
<dbReference type="GO" id="GO:0016020">
    <property type="term" value="C:membrane"/>
    <property type="evidence" value="ECO:0007669"/>
    <property type="project" value="UniProtKB-SubCell"/>
</dbReference>
<feature type="region of interest" description="Disordered" evidence="8">
    <location>
        <begin position="1"/>
        <end position="42"/>
    </location>
</feature>
<name>A0ABD2AC98_VESSQ</name>
<feature type="compositionally biased region" description="Polar residues" evidence="8">
    <location>
        <begin position="378"/>
        <end position="398"/>
    </location>
</feature>
<feature type="transmembrane region" description="Helical" evidence="9">
    <location>
        <begin position="574"/>
        <end position="592"/>
    </location>
</feature>
<feature type="compositionally biased region" description="Low complexity" evidence="8">
    <location>
        <begin position="27"/>
        <end position="36"/>
    </location>
</feature>
<evidence type="ECO:0000256" key="4">
    <source>
        <dbReference type="ARBA" id="ARBA00022989"/>
    </source>
</evidence>
<feature type="region of interest" description="Disordered" evidence="8">
    <location>
        <begin position="335"/>
        <end position="356"/>
    </location>
</feature>
<dbReference type="AlphaFoldDB" id="A0ABD2AC98"/>
<evidence type="ECO:0000256" key="9">
    <source>
        <dbReference type="SAM" id="Phobius"/>
    </source>
</evidence>
<evidence type="ECO:0000256" key="2">
    <source>
        <dbReference type="ARBA" id="ARBA00008108"/>
    </source>
</evidence>
<feature type="coiled-coil region" evidence="7">
    <location>
        <begin position="201"/>
        <end position="228"/>
    </location>
</feature>
<proteinExistence type="inferred from homology"/>
<dbReference type="EMBL" id="JAUDFV010000152">
    <property type="protein sequence ID" value="KAL2718243.1"/>
    <property type="molecule type" value="Genomic_DNA"/>
</dbReference>
<evidence type="ECO:0000256" key="7">
    <source>
        <dbReference type="SAM" id="Coils"/>
    </source>
</evidence>
<keyword evidence="5 7" id="KW-0175">Coiled coil</keyword>
<dbReference type="Pfam" id="PF10267">
    <property type="entry name" value="Tmemb_cc2"/>
    <property type="match status" value="1"/>
</dbReference>
<organism evidence="10 11">
    <name type="scientific">Vespula squamosa</name>
    <name type="common">Southern yellow jacket</name>
    <name type="synonym">Wasp</name>
    <dbReference type="NCBI Taxonomy" id="30214"/>
    <lineage>
        <taxon>Eukaryota</taxon>
        <taxon>Metazoa</taxon>
        <taxon>Ecdysozoa</taxon>
        <taxon>Arthropoda</taxon>
        <taxon>Hexapoda</taxon>
        <taxon>Insecta</taxon>
        <taxon>Pterygota</taxon>
        <taxon>Neoptera</taxon>
        <taxon>Endopterygota</taxon>
        <taxon>Hymenoptera</taxon>
        <taxon>Apocrita</taxon>
        <taxon>Aculeata</taxon>
        <taxon>Vespoidea</taxon>
        <taxon>Vespidae</taxon>
        <taxon>Vespinae</taxon>
        <taxon>Vespula</taxon>
    </lineage>
</organism>